<dbReference type="OrthoDB" id="10046327at2759"/>
<proteinExistence type="predicted"/>
<keyword evidence="5" id="KW-0378">Hydrolase</keyword>
<evidence type="ECO:0000256" key="5">
    <source>
        <dbReference type="ARBA" id="ARBA00022801"/>
    </source>
</evidence>
<evidence type="ECO:0000313" key="10">
    <source>
        <dbReference type="Proteomes" id="UP000663856"/>
    </source>
</evidence>
<evidence type="ECO:0000256" key="3">
    <source>
        <dbReference type="ARBA" id="ARBA00022670"/>
    </source>
</evidence>
<dbReference type="GO" id="GO:0016579">
    <property type="term" value="P:protein deubiquitination"/>
    <property type="evidence" value="ECO:0007669"/>
    <property type="project" value="InterPro"/>
</dbReference>
<dbReference type="InterPro" id="IPR051055">
    <property type="entry name" value="PIF1_helicase"/>
</dbReference>
<organism evidence="9 10">
    <name type="scientific">Rotaria magnacalcarata</name>
    <dbReference type="NCBI Taxonomy" id="392030"/>
    <lineage>
        <taxon>Eukaryota</taxon>
        <taxon>Metazoa</taxon>
        <taxon>Spiralia</taxon>
        <taxon>Gnathifera</taxon>
        <taxon>Rotifera</taxon>
        <taxon>Eurotatoria</taxon>
        <taxon>Bdelloidea</taxon>
        <taxon>Philodinida</taxon>
        <taxon>Philodinidae</taxon>
        <taxon>Rotaria</taxon>
    </lineage>
</organism>
<dbReference type="Proteomes" id="UP000663834">
    <property type="component" value="Unassembled WGS sequence"/>
</dbReference>
<dbReference type="EMBL" id="CAJNOW010016190">
    <property type="protein sequence ID" value="CAF1648406.1"/>
    <property type="molecule type" value="Genomic_DNA"/>
</dbReference>
<keyword evidence="4" id="KW-0833">Ubl conjugation pathway</keyword>
<evidence type="ECO:0000259" key="6">
    <source>
        <dbReference type="Pfam" id="PF02099"/>
    </source>
</evidence>
<sequence length="472" mass="54535">MARISFFNPIKSSNKNCKIVLKPSSDENDCGSMFEQLPLCIGARVICRRNIDFDGTIVNGTEATVKDIIWDNDNDIVLPMSNRCVFPNLDIAITAKLPKYIELELNNGSIYKMSPEEVSFKDKNGIWMTRKQLPLTLGYAITVHRSQCMTYDKLVVDLTGLNWKPGMFYTILSRTRKLTDIIILAYDRKSFKVSKTALNEMARLQLIEEQFPIKIGQYLRNERYIDWCLPQLSTTDAISSKTSNNTNITTFDCGDIKRLKSEKPYITTNIFEKKPEDVIVCEDQMEHFCGRHVLRALSQNRQIFSDKYLIETGDYDIQILIAALLNVFDIDLIKIDKLEKNNCPIRNLILSHTQNIQAFLIQQNYHYYCLRQFRLTKDYFFKIDSKQPTYHQPIHQHNILKFIGMLLQYKSHVYVTIQHIEDDVNHGLSTENIAAKLWALPDAPADLEILTVSPANEQITLDELLLDSTEHT</sequence>
<name>A0A816T7P1_9BILA</name>
<dbReference type="Pfam" id="PF02099">
    <property type="entry name" value="Josephin"/>
    <property type="match status" value="1"/>
</dbReference>
<dbReference type="Proteomes" id="UP000663855">
    <property type="component" value="Unassembled WGS sequence"/>
</dbReference>
<keyword evidence="3" id="KW-0645">Protease</keyword>
<evidence type="ECO:0000256" key="2">
    <source>
        <dbReference type="ARBA" id="ARBA00012759"/>
    </source>
</evidence>
<dbReference type="EMBL" id="CAJNRF010007181">
    <property type="protein sequence ID" value="CAF2089071.1"/>
    <property type="molecule type" value="Genomic_DNA"/>
</dbReference>
<comment type="caution">
    <text evidence="9">The sequence shown here is derived from an EMBL/GenBank/DDBJ whole genome shotgun (WGS) entry which is preliminary data.</text>
</comment>
<accession>A0A816T7P1</accession>
<dbReference type="PANTHER" id="PTHR47642">
    <property type="entry name" value="ATP-DEPENDENT DNA HELICASE"/>
    <property type="match status" value="1"/>
</dbReference>
<gene>
    <name evidence="7" type="ORF">CJN711_LOCUS20314</name>
    <name evidence="8" type="ORF">KQP761_LOCUS29471</name>
    <name evidence="9" type="ORF">WKI299_LOCUS17782</name>
</gene>
<dbReference type="Proteomes" id="UP000663856">
    <property type="component" value="Unassembled WGS sequence"/>
</dbReference>
<evidence type="ECO:0000313" key="9">
    <source>
        <dbReference type="EMBL" id="CAF2089071.1"/>
    </source>
</evidence>
<reference evidence="9" key="1">
    <citation type="submission" date="2021-02" db="EMBL/GenBank/DDBJ databases">
        <authorList>
            <person name="Nowell W R."/>
        </authorList>
    </citation>
    <scope>NUCLEOTIDE SEQUENCE</scope>
</reference>
<dbReference type="CDD" id="cd18809">
    <property type="entry name" value="SF1_C_RecD"/>
    <property type="match status" value="1"/>
</dbReference>
<dbReference type="InterPro" id="IPR027417">
    <property type="entry name" value="P-loop_NTPase"/>
</dbReference>
<evidence type="ECO:0000256" key="4">
    <source>
        <dbReference type="ARBA" id="ARBA00022786"/>
    </source>
</evidence>
<dbReference type="GO" id="GO:0006508">
    <property type="term" value="P:proteolysis"/>
    <property type="evidence" value="ECO:0007669"/>
    <property type="project" value="UniProtKB-KW"/>
</dbReference>
<evidence type="ECO:0000313" key="8">
    <source>
        <dbReference type="EMBL" id="CAF1648406.1"/>
    </source>
</evidence>
<dbReference type="SUPFAM" id="SSF52540">
    <property type="entry name" value="P-loop containing nucleoside triphosphate hydrolases"/>
    <property type="match status" value="1"/>
</dbReference>
<protein>
    <recommendedName>
        <fullName evidence="2">ubiquitinyl hydrolase 1</fullName>
        <ecNumber evidence="2">3.4.19.12</ecNumber>
    </recommendedName>
</protein>
<evidence type="ECO:0000313" key="7">
    <source>
        <dbReference type="EMBL" id="CAF1368446.1"/>
    </source>
</evidence>
<dbReference type="Gene3D" id="3.90.70.40">
    <property type="match status" value="1"/>
</dbReference>
<dbReference type="EMBL" id="CAJNOV010009495">
    <property type="protein sequence ID" value="CAF1368446.1"/>
    <property type="molecule type" value="Genomic_DNA"/>
</dbReference>
<feature type="domain" description="Josephin" evidence="6">
    <location>
        <begin position="310"/>
        <end position="415"/>
    </location>
</feature>
<dbReference type="EC" id="3.4.19.12" evidence="2"/>
<evidence type="ECO:0000256" key="1">
    <source>
        <dbReference type="ARBA" id="ARBA00000707"/>
    </source>
</evidence>
<dbReference type="AlphaFoldDB" id="A0A816T7P1"/>
<dbReference type="GO" id="GO:0004843">
    <property type="term" value="F:cysteine-type deubiquitinase activity"/>
    <property type="evidence" value="ECO:0007669"/>
    <property type="project" value="UniProtKB-EC"/>
</dbReference>
<comment type="catalytic activity">
    <reaction evidence="1">
        <text>Thiol-dependent hydrolysis of ester, thioester, amide, peptide and isopeptide bonds formed by the C-terminal Gly of ubiquitin (a 76-residue protein attached to proteins as an intracellular targeting signal).</text>
        <dbReference type="EC" id="3.4.19.12"/>
    </reaction>
</comment>
<dbReference type="InterPro" id="IPR006155">
    <property type="entry name" value="Josephin"/>
</dbReference>